<reference evidence="16" key="2">
    <citation type="submission" date="2025-09" db="UniProtKB">
        <authorList>
            <consortium name="Ensembl"/>
        </authorList>
    </citation>
    <scope>IDENTIFICATION</scope>
</reference>
<evidence type="ECO:0000256" key="4">
    <source>
        <dbReference type="ARBA" id="ARBA00022692"/>
    </source>
</evidence>
<keyword evidence="9 14" id="KW-0408">Iron</keyword>
<evidence type="ECO:0000256" key="8">
    <source>
        <dbReference type="ARBA" id="ARBA00022982"/>
    </source>
</evidence>
<keyword evidence="3 14" id="KW-0349">Heme</keyword>
<evidence type="ECO:0000256" key="12">
    <source>
        <dbReference type="ARBA" id="ARBA00038168"/>
    </source>
</evidence>
<evidence type="ECO:0000256" key="1">
    <source>
        <dbReference type="ARBA" id="ARBA00004131"/>
    </source>
</evidence>
<dbReference type="PANTHER" id="PTHR19359:SF150">
    <property type="entry name" value="CYTOCHROME B5"/>
    <property type="match status" value="1"/>
</dbReference>
<keyword evidence="2" id="KW-0813">Transport</keyword>
<feature type="transmembrane region" description="Helical" evidence="14">
    <location>
        <begin position="107"/>
        <end position="125"/>
    </location>
</feature>
<dbReference type="InterPro" id="IPR018506">
    <property type="entry name" value="Cyt_B5_heme-BS"/>
</dbReference>
<dbReference type="PROSITE" id="PS00191">
    <property type="entry name" value="CYTOCHROME_B5_1"/>
    <property type="match status" value="1"/>
</dbReference>
<keyword evidence="5 14" id="KW-0479">Metal-binding</keyword>
<accession>A0A672QWJ9</accession>
<dbReference type="FunFam" id="3.10.120.10:FF:000002">
    <property type="entry name" value="Cytochrome b5 type B"/>
    <property type="match status" value="1"/>
</dbReference>
<evidence type="ECO:0000256" key="6">
    <source>
        <dbReference type="ARBA" id="ARBA00022824"/>
    </source>
</evidence>
<evidence type="ECO:0000256" key="9">
    <source>
        <dbReference type="ARBA" id="ARBA00023004"/>
    </source>
</evidence>
<dbReference type="GO" id="GO:0005789">
    <property type="term" value="C:endoplasmic reticulum membrane"/>
    <property type="evidence" value="ECO:0007669"/>
    <property type="project" value="UniProtKB-SubCell"/>
</dbReference>
<dbReference type="SMART" id="SM01117">
    <property type="entry name" value="Cyt-b5"/>
    <property type="match status" value="1"/>
</dbReference>
<feature type="domain" description="Cytochrome b5 heme-binding" evidence="15">
    <location>
        <begin position="11"/>
        <end position="87"/>
    </location>
</feature>
<gene>
    <name evidence="16" type="primary">LOC107570465</name>
</gene>
<proteinExistence type="inferred from homology"/>
<comment type="similarity">
    <text evidence="12 14">Belongs to the cytochrome b5 family.</text>
</comment>
<keyword evidence="4 14" id="KW-0812">Transmembrane</keyword>
<dbReference type="Ensembl" id="ENSSGRT00000085827.1">
    <property type="protein sequence ID" value="ENSSGRP00000080594.1"/>
    <property type="gene ID" value="ENSSGRG00000040846.1"/>
</dbReference>
<dbReference type="InterPro" id="IPR036400">
    <property type="entry name" value="Cyt_B5-like_heme/steroid_sf"/>
</dbReference>
<name>A0A672QWJ9_SINGR</name>
<evidence type="ECO:0000256" key="3">
    <source>
        <dbReference type="ARBA" id="ARBA00022617"/>
    </source>
</evidence>
<keyword evidence="8" id="KW-0249">Electron transport</keyword>
<keyword evidence="6" id="KW-0256">Endoplasmic reticulum</keyword>
<dbReference type="GO" id="GO:0046872">
    <property type="term" value="F:metal ion binding"/>
    <property type="evidence" value="ECO:0007669"/>
    <property type="project" value="UniProtKB-UniRule"/>
</dbReference>
<sequence length="133" mass="15093">MENDETEGTGVTYYRLSEVEERNSFKSTWIIIHNKVYDVTKFLEEHPGGEEVLREQAGGDATESFEDVGHSTDAREMASSMVIGELHPDDRGNALFQTFHWVSCSSWWSNWLIPAVAAVIVTLLYRTYTAEEA</sequence>
<dbReference type="InterPro" id="IPR050668">
    <property type="entry name" value="Cytochrome_b5"/>
</dbReference>
<keyword evidence="14" id="KW-1133">Transmembrane helix</keyword>
<dbReference type="PANTHER" id="PTHR19359">
    <property type="entry name" value="CYTOCHROME B5"/>
    <property type="match status" value="1"/>
</dbReference>
<dbReference type="PRINTS" id="PR00363">
    <property type="entry name" value="CYTOCHROMEB5"/>
</dbReference>
<evidence type="ECO:0000256" key="13">
    <source>
        <dbReference type="ARBA" id="ARBA00039806"/>
    </source>
</evidence>
<dbReference type="SUPFAM" id="SSF55856">
    <property type="entry name" value="Cytochrome b5-like heme/steroid binding domain"/>
    <property type="match status" value="1"/>
</dbReference>
<evidence type="ECO:0000313" key="17">
    <source>
        <dbReference type="Proteomes" id="UP000472262"/>
    </source>
</evidence>
<organism evidence="16 17">
    <name type="scientific">Sinocyclocheilus grahami</name>
    <name type="common">Dianchi golden-line fish</name>
    <name type="synonym">Barbus grahami</name>
    <dbReference type="NCBI Taxonomy" id="75366"/>
    <lineage>
        <taxon>Eukaryota</taxon>
        <taxon>Metazoa</taxon>
        <taxon>Chordata</taxon>
        <taxon>Craniata</taxon>
        <taxon>Vertebrata</taxon>
        <taxon>Euteleostomi</taxon>
        <taxon>Actinopterygii</taxon>
        <taxon>Neopterygii</taxon>
        <taxon>Teleostei</taxon>
        <taxon>Ostariophysi</taxon>
        <taxon>Cypriniformes</taxon>
        <taxon>Cyprinidae</taxon>
        <taxon>Cyprininae</taxon>
        <taxon>Sinocyclocheilus</taxon>
    </lineage>
</organism>
<dbReference type="InterPro" id="IPR001199">
    <property type="entry name" value="Cyt_B5-like_heme/steroid-bd"/>
</dbReference>
<keyword evidence="17" id="KW-1185">Reference proteome</keyword>
<protein>
    <recommendedName>
        <fullName evidence="13">Cytochrome b5</fullName>
    </recommendedName>
</protein>
<comment type="subcellular location">
    <subcellularLocation>
        <location evidence="1">Endoplasmic reticulum membrane</location>
        <topology evidence="1">Single-pass membrane protein</topology>
        <orientation evidence="1">Cytoplasmic side</orientation>
    </subcellularLocation>
    <subcellularLocation>
        <location evidence="11">Microsome membrane</location>
        <topology evidence="11">Single-pass membrane protein</topology>
        <orientation evidence="11">Cytoplasmic side</orientation>
    </subcellularLocation>
</comment>
<evidence type="ECO:0000256" key="10">
    <source>
        <dbReference type="ARBA" id="ARBA00023136"/>
    </source>
</evidence>
<reference evidence="16" key="1">
    <citation type="submission" date="2025-08" db="UniProtKB">
        <authorList>
            <consortium name="Ensembl"/>
        </authorList>
    </citation>
    <scope>IDENTIFICATION</scope>
</reference>
<dbReference type="Gene3D" id="3.10.120.10">
    <property type="entry name" value="Cytochrome b5-like heme/steroid binding domain"/>
    <property type="match status" value="1"/>
</dbReference>
<dbReference type="Pfam" id="PF00173">
    <property type="entry name" value="Cyt-b5"/>
    <property type="match status" value="1"/>
</dbReference>
<dbReference type="Proteomes" id="UP000472262">
    <property type="component" value="Unassembled WGS sequence"/>
</dbReference>
<keyword evidence="7" id="KW-0492">Microsome</keyword>
<evidence type="ECO:0000256" key="2">
    <source>
        <dbReference type="ARBA" id="ARBA00022448"/>
    </source>
</evidence>
<evidence type="ECO:0000313" key="16">
    <source>
        <dbReference type="Ensembl" id="ENSSGRP00000080594.1"/>
    </source>
</evidence>
<evidence type="ECO:0000256" key="5">
    <source>
        <dbReference type="ARBA" id="ARBA00022723"/>
    </source>
</evidence>
<evidence type="ECO:0000256" key="14">
    <source>
        <dbReference type="RuleBase" id="RU362121"/>
    </source>
</evidence>
<evidence type="ECO:0000256" key="7">
    <source>
        <dbReference type="ARBA" id="ARBA00022848"/>
    </source>
</evidence>
<evidence type="ECO:0000256" key="11">
    <source>
        <dbReference type="ARBA" id="ARBA00037877"/>
    </source>
</evidence>
<dbReference type="GO" id="GO:0020037">
    <property type="term" value="F:heme binding"/>
    <property type="evidence" value="ECO:0007669"/>
    <property type="project" value="UniProtKB-UniRule"/>
</dbReference>
<dbReference type="AlphaFoldDB" id="A0A672QWJ9"/>
<evidence type="ECO:0000259" key="15">
    <source>
        <dbReference type="PROSITE" id="PS50255"/>
    </source>
</evidence>
<keyword evidence="10 14" id="KW-0472">Membrane</keyword>
<dbReference type="PROSITE" id="PS50255">
    <property type="entry name" value="CYTOCHROME_B5_2"/>
    <property type="match status" value="1"/>
</dbReference>